<comment type="caution">
    <text evidence="1">The sequence shown here is derived from an EMBL/GenBank/DDBJ whole genome shotgun (WGS) entry which is preliminary data.</text>
</comment>
<name>A0A8H6JYY1_9PEZI</name>
<evidence type="ECO:0000313" key="2">
    <source>
        <dbReference type="Proteomes" id="UP000639643"/>
    </source>
</evidence>
<reference evidence="1" key="1">
    <citation type="journal article" date="2020" name="Phytopathology">
        <title>Genome Sequence Resources of Colletotrichum truncatum, C. plurivorum, C. musicola, and C. sojae: Four Species Pathogenic to Soybean (Glycine max).</title>
        <authorList>
            <person name="Rogerio F."/>
            <person name="Boufleur T.R."/>
            <person name="Ciampi-Guillardi M."/>
            <person name="Sukno S.A."/>
            <person name="Thon M.R."/>
            <person name="Massola Junior N.S."/>
            <person name="Baroncelli R."/>
        </authorList>
    </citation>
    <scope>NUCLEOTIDE SEQUENCE</scope>
    <source>
        <strain evidence="1">LFN0074</strain>
    </source>
</reference>
<gene>
    <name evidence="1" type="ORF">CMUS01_11242</name>
</gene>
<sequence>MPTLNPVRPPPSYTCLSSLPSLLLSHLSRLLVHSSPDRKASGGWERLIAHESGGAHTHQPPFDVDANISILKRVNLRRWGHWTRPAERSTESNPARVAIAPKPAFEEWLNPEHFA</sequence>
<proteinExistence type="predicted"/>
<evidence type="ECO:0000313" key="1">
    <source>
        <dbReference type="EMBL" id="KAF6822027.1"/>
    </source>
</evidence>
<keyword evidence="2" id="KW-1185">Reference proteome</keyword>
<dbReference type="EMBL" id="WIGM01000559">
    <property type="protein sequence ID" value="KAF6822027.1"/>
    <property type="molecule type" value="Genomic_DNA"/>
</dbReference>
<protein>
    <submittedName>
        <fullName evidence="1">Uncharacterized protein</fullName>
    </submittedName>
</protein>
<organism evidence="1 2">
    <name type="scientific">Colletotrichum musicola</name>
    <dbReference type="NCBI Taxonomy" id="2175873"/>
    <lineage>
        <taxon>Eukaryota</taxon>
        <taxon>Fungi</taxon>
        <taxon>Dikarya</taxon>
        <taxon>Ascomycota</taxon>
        <taxon>Pezizomycotina</taxon>
        <taxon>Sordariomycetes</taxon>
        <taxon>Hypocreomycetidae</taxon>
        <taxon>Glomerellales</taxon>
        <taxon>Glomerellaceae</taxon>
        <taxon>Colletotrichum</taxon>
        <taxon>Colletotrichum orchidearum species complex</taxon>
    </lineage>
</organism>
<dbReference type="Proteomes" id="UP000639643">
    <property type="component" value="Unassembled WGS sequence"/>
</dbReference>
<accession>A0A8H6JYY1</accession>
<dbReference type="AlphaFoldDB" id="A0A8H6JYY1"/>